<comment type="caution">
    <text evidence="2">The sequence shown here is derived from an EMBL/GenBank/DDBJ whole genome shotgun (WGS) entry which is preliminary data.</text>
</comment>
<evidence type="ECO:0000256" key="1">
    <source>
        <dbReference type="SAM" id="MobiDB-lite"/>
    </source>
</evidence>
<feature type="compositionally biased region" description="Basic and acidic residues" evidence="1">
    <location>
        <begin position="44"/>
        <end position="58"/>
    </location>
</feature>
<feature type="region of interest" description="Disordered" evidence="1">
    <location>
        <begin position="32"/>
        <end position="69"/>
    </location>
</feature>
<reference evidence="2" key="1">
    <citation type="journal article" date="2023" name="bioRxiv">
        <title>Improved chromosome-level genome assembly for marigold (Tagetes erecta).</title>
        <authorList>
            <person name="Jiang F."/>
            <person name="Yuan L."/>
            <person name="Wang S."/>
            <person name="Wang H."/>
            <person name="Xu D."/>
            <person name="Wang A."/>
            <person name="Fan W."/>
        </authorList>
    </citation>
    <scope>NUCLEOTIDE SEQUENCE</scope>
    <source>
        <strain evidence="2">WSJ</strain>
        <tissue evidence="2">Leaf</tissue>
    </source>
</reference>
<organism evidence="2 3">
    <name type="scientific">Tagetes erecta</name>
    <name type="common">African marigold</name>
    <dbReference type="NCBI Taxonomy" id="13708"/>
    <lineage>
        <taxon>Eukaryota</taxon>
        <taxon>Viridiplantae</taxon>
        <taxon>Streptophyta</taxon>
        <taxon>Embryophyta</taxon>
        <taxon>Tracheophyta</taxon>
        <taxon>Spermatophyta</taxon>
        <taxon>Magnoliopsida</taxon>
        <taxon>eudicotyledons</taxon>
        <taxon>Gunneridae</taxon>
        <taxon>Pentapetalae</taxon>
        <taxon>asterids</taxon>
        <taxon>campanulids</taxon>
        <taxon>Asterales</taxon>
        <taxon>Asteraceae</taxon>
        <taxon>Asteroideae</taxon>
        <taxon>Heliantheae alliance</taxon>
        <taxon>Tageteae</taxon>
        <taxon>Tagetes</taxon>
    </lineage>
</organism>
<sequence length="69" mass="7637">MAAPTALALPNNTPFSLYTLSLSKLVGGIKKENKPLSSTNKHNITKEEDKRQLLDLKPPHKTSQQTHKS</sequence>
<dbReference type="Proteomes" id="UP001229421">
    <property type="component" value="Unassembled WGS sequence"/>
</dbReference>
<gene>
    <name evidence="2" type="ORF">QVD17_23007</name>
</gene>
<dbReference type="AlphaFoldDB" id="A0AAD8NUA0"/>
<keyword evidence="3" id="KW-1185">Reference proteome</keyword>
<name>A0AAD8NUA0_TARER</name>
<evidence type="ECO:0000313" key="3">
    <source>
        <dbReference type="Proteomes" id="UP001229421"/>
    </source>
</evidence>
<dbReference type="EMBL" id="JAUHHV010000006">
    <property type="protein sequence ID" value="KAK1420991.1"/>
    <property type="molecule type" value="Genomic_DNA"/>
</dbReference>
<proteinExistence type="predicted"/>
<accession>A0AAD8NUA0</accession>
<protein>
    <submittedName>
        <fullName evidence="2">Uncharacterized protein</fullName>
    </submittedName>
</protein>
<evidence type="ECO:0000313" key="2">
    <source>
        <dbReference type="EMBL" id="KAK1420991.1"/>
    </source>
</evidence>